<evidence type="ECO:0000256" key="1">
    <source>
        <dbReference type="SAM" id="Phobius"/>
    </source>
</evidence>
<dbReference type="AlphaFoldDB" id="A0A1G5LA04"/>
<feature type="transmembrane region" description="Helical" evidence="1">
    <location>
        <begin position="20"/>
        <end position="41"/>
    </location>
</feature>
<keyword evidence="1" id="KW-0472">Membrane</keyword>
<gene>
    <name evidence="2" type="ORF">SAMN02927923_04054</name>
</gene>
<keyword evidence="1" id="KW-0812">Transmembrane</keyword>
<proteinExistence type="predicted"/>
<protein>
    <submittedName>
        <fullName evidence="2">Uncharacterized protein</fullName>
    </submittedName>
</protein>
<dbReference type="STRING" id="549386.SAMN02927923_04054"/>
<accession>A0A1G5LA04</accession>
<dbReference type="EMBL" id="FMVJ01000015">
    <property type="protein sequence ID" value="SCZ09281.1"/>
    <property type="molecule type" value="Genomic_DNA"/>
</dbReference>
<dbReference type="RefSeq" id="WP_175493986.1">
    <property type="nucleotide sequence ID" value="NZ_FMVJ01000015.1"/>
</dbReference>
<name>A0A1G5LA04_9HYPH</name>
<reference evidence="3" key="1">
    <citation type="submission" date="2016-10" db="EMBL/GenBank/DDBJ databases">
        <authorList>
            <person name="Varghese N."/>
            <person name="Submissions S."/>
        </authorList>
    </citation>
    <scope>NUCLEOTIDE SEQUENCE [LARGE SCALE GENOMIC DNA]</scope>
    <source>
        <strain evidence="3">CGMCC 1.7666</strain>
    </source>
</reference>
<evidence type="ECO:0000313" key="3">
    <source>
        <dbReference type="Proteomes" id="UP000199569"/>
    </source>
</evidence>
<keyword evidence="1" id="KW-1133">Transmembrane helix</keyword>
<keyword evidence="3" id="KW-1185">Reference proteome</keyword>
<organism evidence="2 3">
    <name type="scientific">Microvirga guangxiensis</name>
    <dbReference type="NCBI Taxonomy" id="549386"/>
    <lineage>
        <taxon>Bacteria</taxon>
        <taxon>Pseudomonadati</taxon>
        <taxon>Pseudomonadota</taxon>
        <taxon>Alphaproteobacteria</taxon>
        <taxon>Hyphomicrobiales</taxon>
        <taxon>Methylobacteriaceae</taxon>
        <taxon>Microvirga</taxon>
    </lineage>
</organism>
<evidence type="ECO:0000313" key="2">
    <source>
        <dbReference type="EMBL" id="SCZ09281.1"/>
    </source>
</evidence>
<dbReference type="Proteomes" id="UP000199569">
    <property type="component" value="Unassembled WGS sequence"/>
</dbReference>
<sequence length="54" mass="5807">MPDILENAMTTLVAPGLGTAEFFVAVLVACGLAMIAISSLLPKSADDKLEWWER</sequence>